<evidence type="ECO:0000313" key="3">
    <source>
        <dbReference type="Proteomes" id="UP000260780"/>
    </source>
</evidence>
<name>A0A3E4WDN8_9BACT</name>
<dbReference type="Proteomes" id="UP000260862">
    <property type="component" value="Unassembled WGS sequence"/>
</dbReference>
<sequence>MYRLIFILLSIIVFSACRSDKQKDDFSFSGIKIARYDRLQYEATVQNSFFSLQRMNTEFSQETRLLIEEVLDLGSVDMVDMNDRLCAYFSDSILVHLMEDVGEKFKDVSNLEQHLTRGFSNLKKEIHELPVPQIYTQISALNQSVVVGDSILGISLDKYMGSDYPLYKKYYYANQRRSMSPEYIVPDCFTFYLLGQYPFLWQEGHRSLMDILLYRGKIAWVVETILEGNGSGKTALGYSKEEIKWCEQHEKELWEEIRQNHYMRTTDPMIIRSYVSSNTRLLFNGEKTPPFLGIWLGMKAVERYMKKHPEMTLKSLLECTDYSGMIKELN</sequence>
<keyword evidence="2" id="KW-0449">Lipoprotein</keyword>
<organism evidence="2 3">
    <name type="scientific">Phocaeicola plebeius</name>
    <dbReference type="NCBI Taxonomy" id="310297"/>
    <lineage>
        <taxon>Bacteria</taxon>
        <taxon>Pseudomonadati</taxon>
        <taxon>Bacteroidota</taxon>
        <taxon>Bacteroidia</taxon>
        <taxon>Bacteroidales</taxon>
        <taxon>Bacteroidaceae</taxon>
        <taxon>Phocaeicola</taxon>
    </lineage>
</organism>
<evidence type="ECO:0000313" key="4">
    <source>
        <dbReference type="Proteomes" id="UP000260862"/>
    </source>
</evidence>
<reference evidence="3 4" key="1">
    <citation type="submission" date="2018-08" db="EMBL/GenBank/DDBJ databases">
        <title>A genome reference for cultivated species of the human gut microbiota.</title>
        <authorList>
            <person name="Zou Y."/>
            <person name="Xue W."/>
            <person name="Luo G."/>
        </authorList>
    </citation>
    <scope>NUCLEOTIDE SEQUENCE [LARGE SCALE GENOMIC DNA]</scope>
    <source>
        <strain evidence="2 3">OM08-14</strain>
        <strain evidence="1 4">TF10-3AC</strain>
    </source>
</reference>
<dbReference type="STRING" id="310297.BHV76_07375"/>
<dbReference type="Proteomes" id="UP000260780">
    <property type="component" value="Unassembled WGS sequence"/>
</dbReference>
<accession>A0A3E4WDN8</accession>
<dbReference type="RefSeq" id="WP_117672547.1">
    <property type="nucleotide sequence ID" value="NZ_CABOGR010000013.1"/>
</dbReference>
<keyword evidence="4" id="KW-1185">Reference proteome</keyword>
<evidence type="ECO:0000313" key="1">
    <source>
        <dbReference type="EMBL" id="RGK55995.1"/>
    </source>
</evidence>
<dbReference type="Pfam" id="PF25594">
    <property type="entry name" value="GldB_lipo"/>
    <property type="match status" value="1"/>
</dbReference>
<dbReference type="EMBL" id="QSTF01000017">
    <property type="protein sequence ID" value="RGM40348.1"/>
    <property type="molecule type" value="Genomic_DNA"/>
</dbReference>
<evidence type="ECO:0000313" key="2">
    <source>
        <dbReference type="EMBL" id="RGM40348.1"/>
    </source>
</evidence>
<protein>
    <submittedName>
        <fullName evidence="2">Gliding motility lipoprotein GldB</fullName>
    </submittedName>
</protein>
<comment type="caution">
    <text evidence="2">The sequence shown here is derived from an EMBL/GenBank/DDBJ whole genome shotgun (WGS) entry which is preliminary data.</text>
</comment>
<gene>
    <name evidence="2" type="ORF">DXC17_08150</name>
    <name evidence="1" type="ORF">DXD04_08360</name>
</gene>
<dbReference type="PROSITE" id="PS51257">
    <property type="entry name" value="PROKAR_LIPOPROTEIN"/>
    <property type="match status" value="1"/>
</dbReference>
<dbReference type="EMBL" id="QSQT01000013">
    <property type="protein sequence ID" value="RGK55995.1"/>
    <property type="molecule type" value="Genomic_DNA"/>
</dbReference>
<dbReference type="InterPro" id="IPR019853">
    <property type="entry name" value="GldB-like"/>
</dbReference>
<dbReference type="AlphaFoldDB" id="A0A3E4WDN8"/>
<proteinExistence type="predicted"/>